<sequence>MPRARCRRRGRWQFGWLEGCSVETDDKGFIRTGSAVHAGYEDVDLTLETSVPGVFAIGDVRSGSTKRVAAAVGEGAAVVGQIHGVLRERQRLAGGLR</sequence>
<proteinExistence type="predicted"/>
<keyword evidence="3" id="KW-1185">Reference proteome</keyword>
<gene>
    <name evidence="2" type="ORF">GCT13_20925</name>
</gene>
<evidence type="ECO:0000313" key="3">
    <source>
        <dbReference type="Proteomes" id="UP000484381"/>
    </source>
</evidence>
<feature type="domain" description="FAD/NAD(P)-binding" evidence="1">
    <location>
        <begin position="27"/>
        <end position="75"/>
    </location>
</feature>
<name>A0A7X1NCF9_9BURK</name>
<dbReference type="AlphaFoldDB" id="A0A7X1NCF9"/>
<dbReference type="InterPro" id="IPR023753">
    <property type="entry name" value="FAD/NAD-binding_dom"/>
</dbReference>
<accession>A0A7X1NCF9</accession>
<organism evidence="2 3">
    <name type="scientific">Paraburkholderia franconis</name>
    <dbReference type="NCBI Taxonomy" id="2654983"/>
    <lineage>
        <taxon>Bacteria</taxon>
        <taxon>Pseudomonadati</taxon>
        <taxon>Pseudomonadota</taxon>
        <taxon>Betaproteobacteria</taxon>
        <taxon>Burkholderiales</taxon>
        <taxon>Burkholderiaceae</taxon>
        <taxon>Paraburkholderia</taxon>
    </lineage>
</organism>
<protein>
    <recommendedName>
        <fullName evidence="1">FAD/NAD(P)-binding domain-containing protein</fullName>
    </recommendedName>
</protein>
<evidence type="ECO:0000259" key="1">
    <source>
        <dbReference type="Pfam" id="PF07992"/>
    </source>
</evidence>
<dbReference type="Gene3D" id="3.50.50.60">
    <property type="entry name" value="FAD/NAD(P)-binding domain"/>
    <property type="match status" value="1"/>
</dbReference>
<dbReference type="Pfam" id="PF07992">
    <property type="entry name" value="Pyr_redox_2"/>
    <property type="match status" value="1"/>
</dbReference>
<dbReference type="InterPro" id="IPR036188">
    <property type="entry name" value="FAD/NAD-bd_sf"/>
</dbReference>
<dbReference type="SUPFAM" id="SSF51905">
    <property type="entry name" value="FAD/NAD(P)-binding domain"/>
    <property type="match status" value="1"/>
</dbReference>
<dbReference type="GO" id="GO:0016491">
    <property type="term" value="F:oxidoreductase activity"/>
    <property type="evidence" value="ECO:0007669"/>
    <property type="project" value="InterPro"/>
</dbReference>
<comment type="caution">
    <text evidence="2">The sequence shown here is derived from an EMBL/GenBank/DDBJ whole genome shotgun (WGS) entry which is preliminary data.</text>
</comment>
<reference evidence="2 3" key="1">
    <citation type="submission" date="2019-10" db="EMBL/GenBank/DDBJ databases">
        <title>Paraburkholderia sp. isolated from nodules of Mimosa pudica from Brazilian Atlantic Forest soils.</title>
        <authorList>
            <person name="Paulitsch F."/>
            <person name="Hungria M."/>
            <person name="Dall'Agnol R."/>
        </authorList>
    </citation>
    <scope>NUCLEOTIDE SEQUENCE [LARGE SCALE GENOMIC DNA]</scope>
    <source>
        <strain evidence="2 3">CNPSo 3157</strain>
    </source>
</reference>
<evidence type="ECO:0000313" key="2">
    <source>
        <dbReference type="EMBL" id="MPW19294.1"/>
    </source>
</evidence>
<dbReference type="Proteomes" id="UP000484381">
    <property type="component" value="Unassembled WGS sequence"/>
</dbReference>
<dbReference type="EMBL" id="WHNP01000019">
    <property type="protein sequence ID" value="MPW19294.1"/>
    <property type="molecule type" value="Genomic_DNA"/>
</dbReference>